<comment type="similarity">
    <text evidence="2 9">Belongs to the Tim17/Tim22/Tim23 family.</text>
</comment>
<keyword evidence="9" id="KW-0653">Protein transport</keyword>
<dbReference type="Ensembl" id="ENSCSAVT00000014856.1">
    <property type="protein sequence ID" value="ENSCSAVP00000014688.1"/>
    <property type="gene ID" value="ENSCSAVG00000008582.1"/>
</dbReference>
<evidence type="ECO:0000256" key="7">
    <source>
        <dbReference type="ARBA" id="ARBA00023136"/>
    </source>
</evidence>
<keyword evidence="5 9" id="KW-1133">Transmembrane helix</keyword>
<dbReference type="FunCoup" id="H2ZAS3">
    <property type="interactions" value="411"/>
</dbReference>
<evidence type="ECO:0000313" key="10">
    <source>
        <dbReference type="Ensembl" id="ENSCSAVP00000014688.1"/>
    </source>
</evidence>
<proteinExistence type="inferred from homology"/>
<evidence type="ECO:0000256" key="3">
    <source>
        <dbReference type="ARBA" id="ARBA00022692"/>
    </source>
</evidence>
<dbReference type="GO" id="GO:0008320">
    <property type="term" value="F:protein transmembrane transporter activity"/>
    <property type="evidence" value="ECO:0007669"/>
    <property type="project" value="UniProtKB-UniRule"/>
</dbReference>
<dbReference type="PANTHER" id="PTHR14110:SF0">
    <property type="entry name" value="MITOCHONDRIAL IMPORT INNER MEMBRANE TRANSLOCASE SUBUNIT TIM22"/>
    <property type="match status" value="1"/>
</dbReference>
<organism evidence="10 11">
    <name type="scientific">Ciona savignyi</name>
    <name type="common">Pacific transparent sea squirt</name>
    <dbReference type="NCBI Taxonomy" id="51511"/>
    <lineage>
        <taxon>Eukaryota</taxon>
        <taxon>Metazoa</taxon>
        <taxon>Chordata</taxon>
        <taxon>Tunicata</taxon>
        <taxon>Ascidiacea</taxon>
        <taxon>Phlebobranchia</taxon>
        <taxon>Cionidae</taxon>
        <taxon>Ciona</taxon>
    </lineage>
</organism>
<dbReference type="GO" id="GO:0045039">
    <property type="term" value="P:protein insertion into mitochondrial inner membrane"/>
    <property type="evidence" value="ECO:0007669"/>
    <property type="project" value="UniProtKB-UniRule"/>
</dbReference>
<evidence type="ECO:0000256" key="4">
    <source>
        <dbReference type="ARBA" id="ARBA00022792"/>
    </source>
</evidence>
<dbReference type="OMA" id="VNPNMAD"/>
<reference evidence="10" key="3">
    <citation type="submission" date="2025-09" db="UniProtKB">
        <authorList>
            <consortium name="Ensembl"/>
        </authorList>
    </citation>
    <scope>IDENTIFICATION</scope>
</reference>
<dbReference type="HOGENOM" id="CLU_091077_0_0_1"/>
<keyword evidence="4 9" id="KW-0999">Mitochondrion inner membrane</keyword>
<evidence type="ECO:0000256" key="9">
    <source>
        <dbReference type="RuleBase" id="RU367038"/>
    </source>
</evidence>
<evidence type="ECO:0000256" key="8">
    <source>
        <dbReference type="ARBA" id="ARBA00024713"/>
    </source>
</evidence>
<dbReference type="Proteomes" id="UP000007875">
    <property type="component" value="Unassembled WGS sequence"/>
</dbReference>
<reference evidence="10" key="2">
    <citation type="submission" date="2025-08" db="UniProtKB">
        <authorList>
            <consortium name="Ensembl"/>
        </authorList>
    </citation>
    <scope>IDENTIFICATION</scope>
</reference>
<keyword evidence="7 9" id="KW-0472">Membrane</keyword>
<dbReference type="STRING" id="51511.ENSCSAVP00000014688"/>
<evidence type="ECO:0000256" key="2">
    <source>
        <dbReference type="ARBA" id="ARBA00008444"/>
    </source>
</evidence>
<dbReference type="GeneTree" id="ENSGT00390000016067"/>
<evidence type="ECO:0000256" key="6">
    <source>
        <dbReference type="ARBA" id="ARBA00023128"/>
    </source>
</evidence>
<feature type="transmembrane region" description="Helical" evidence="9">
    <location>
        <begin position="180"/>
        <end position="200"/>
    </location>
</feature>
<dbReference type="InParanoid" id="H2ZAS3"/>
<dbReference type="GO" id="GO:0042721">
    <property type="term" value="C:TIM22 mitochondrial import inner membrane insertion complex"/>
    <property type="evidence" value="ECO:0007669"/>
    <property type="project" value="UniProtKB-UniRule"/>
</dbReference>
<evidence type="ECO:0000256" key="1">
    <source>
        <dbReference type="ARBA" id="ARBA00004448"/>
    </source>
</evidence>
<keyword evidence="9" id="KW-0811">Translocation</keyword>
<comment type="subcellular location">
    <subcellularLocation>
        <location evidence="1 9">Mitochondrion inner membrane</location>
        <topology evidence="1 9">Multi-pass membrane protein</topology>
    </subcellularLocation>
</comment>
<comment type="function">
    <text evidence="8 9">Essential core component of the TIM22 complex, a complex that mediates the import and insertion of multi-pass transmembrane proteins into the mitochondrial inner membrane. In the TIM22 complex, it constitutes the voltage-activated and signal-gated channel. Forms a twin-pore translocase that uses the membrane potential as external driving force in 2 voltage-dependent steps.</text>
</comment>
<protein>
    <recommendedName>
        <fullName evidence="9">Mitochondrial import inner membrane translocase subunit TIM22</fullName>
    </recommendedName>
</protein>
<reference evidence="11" key="1">
    <citation type="submission" date="2003-08" db="EMBL/GenBank/DDBJ databases">
        <authorList>
            <person name="Birren B."/>
            <person name="Nusbaum C."/>
            <person name="Abebe A."/>
            <person name="Abouelleil A."/>
            <person name="Adekoya E."/>
            <person name="Ait-zahra M."/>
            <person name="Allen N."/>
            <person name="Allen T."/>
            <person name="An P."/>
            <person name="Anderson M."/>
            <person name="Anderson S."/>
            <person name="Arachchi H."/>
            <person name="Armbruster J."/>
            <person name="Bachantsang P."/>
            <person name="Baldwin J."/>
            <person name="Barry A."/>
            <person name="Bayul T."/>
            <person name="Blitshsteyn B."/>
            <person name="Bloom T."/>
            <person name="Blye J."/>
            <person name="Boguslavskiy L."/>
            <person name="Borowsky M."/>
            <person name="Boukhgalter B."/>
            <person name="Brunache A."/>
            <person name="Butler J."/>
            <person name="Calixte N."/>
            <person name="Calvo S."/>
            <person name="Camarata J."/>
            <person name="Campo K."/>
            <person name="Chang J."/>
            <person name="Cheshatsang Y."/>
            <person name="Citroen M."/>
            <person name="Collymore A."/>
            <person name="Considine T."/>
            <person name="Cook A."/>
            <person name="Cooke P."/>
            <person name="Corum B."/>
            <person name="Cuomo C."/>
            <person name="David R."/>
            <person name="Dawoe T."/>
            <person name="Degray S."/>
            <person name="Dodge S."/>
            <person name="Dooley K."/>
            <person name="Dorje P."/>
            <person name="Dorjee K."/>
            <person name="Dorris L."/>
            <person name="Duffey N."/>
            <person name="Dupes A."/>
            <person name="Elkins T."/>
            <person name="Engels R."/>
            <person name="Erickson J."/>
            <person name="Farina A."/>
            <person name="Faro S."/>
            <person name="Ferreira P."/>
            <person name="Fischer H."/>
            <person name="Fitzgerald M."/>
            <person name="Foley K."/>
            <person name="Gage D."/>
            <person name="Galagan J."/>
            <person name="Gearin G."/>
            <person name="Gnerre S."/>
            <person name="Gnirke A."/>
            <person name="Goyette A."/>
            <person name="Graham J."/>
            <person name="Grandbois E."/>
            <person name="Gyaltsen K."/>
            <person name="Hafez N."/>
            <person name="Hagopian D."/>
            <person name="Hagos B."/>
            <person name="Hall J."/>
            <person name="Hatcher B."/>
            <person name="Heller A."/>
            <person name="Higgins H."/>
            <person name="Honan T."/>
            <person name="Horn A."/>
            <person name="Houde N."/>
            <person name="Hughes L."/>
            <person name="Hulme W."/>
            <person name="Husby E."/>
            <person name="Iliev I."/>
            <person name="Jaffe D."/>
            <person name="Jones C."/>
            <person name="Kamal M."/>
            <person name="Kamat A."/>
            <person name="Kamvysselis M."/>
            <person name="Karlsson E."/>
            <person name="Kells C."/>
            <person name="Kieu A."/>
            <person name="Kisner P."/>
            <person name="Kodira C."/>
            <person name="Kulbokas E."/>
            <person name="Labutti K."/>
            <person name="Lama D."/>
            <person name="Landers T."/>
            <person name="Leger J."/>
            <person name="Levine S."/>
            <person name="Lewis D."/>
            <person name="Lewis T."/>
            <person name="Lindblad-toh K."/>
            <person name="Liu X."/>
            <person name="Lokyitsang T."/>
            <person name="Lokyitsang Y."/>
            <person name="Lucien O."/>
            <person name="Lui A."/>
            <person name="Ma L.J."/>
            <person name="Mabbitt R."/>
            <person name="Macdonald J."/>
            <person name="Maclean C."/>
            <person name="Major J."/>
            <person name="Manning J."/>
            <person name="Marabella R."/>
            <person name="Maru K."/>
            <person name="Matthews C."/>
            <person name="Mauceli E."/>
            <person name="Mccarthy M."/>
            <person name="Mcdonough S."/>
            <person name="Mcghee T."/>
            <person name="Meldrim J."/>
            <person name="Meneus L."/>
            <person name="Mesirov J."/>
            <person name="Mihalev A."/>
            <person name="Mihova T."/>
            <person name="Mikkelsen T."/>
            <person name="Mlenga V."/>
            <person name="Moru K."/>
            <person name="Mozes J."/>
            <person name="Mulrain L."/>
            <person name="Munson G."/>
            <person name="Naylor J."/>
            <person name="Newes C."/>
            <person name="Nguyen C."/>
            <person name="Nguyen N."/>
            <person name="Nguyen T."/>
            <person name="Nicol R."/>
            <person name="Nielsen C."/>
            <person name="Nizzari M."/>
            <person name="Norbu C."/>
            <person name="Norbu N."/>
            <person name="O'donnell P."/>
            <person name="Okoawo O."/>
            <person name="O'leary S."/>
            <person name="Omotosho B."/>
            <person name="O'neill K."/>
            <person name="Osman S."/>
            <person name="Parker S."/>
            <person name="Perrin D."/>
            <person name="Phunkhang P."/>
            <person name="Piqani B."/>
            <person name="Purcell S."/>
            <person name="Rachupka T."/>
            <person name="Ramasamy U."/>
            <person name="Rameau R."/>
            <person name="Ray V."/>
            <person name="Raymond C."/>
            <person name="Retta R."/>
            <person name="Richardson S."/>
            <person name="Rise C."/>
            <person name="Rodriguez J."/>
            <person name="Rogers J."/>
            <person name="Rogov P."/>
            <person name="Rutman M."/>
            <person name="Schupbach R."/>
            <person name="Seaman C."/>
            <person name="Settipalli S."/>
            <person name="Sharpe T."/>
            <person name="Sheridan J."/>
            <person name="Sherpa N."/>
            <person name="Shi J."/>
            <person name="Smirnov S."/>
            <person name="Smith C."/>
            <person name="Sougnez C."/>
            <person name="Spencer B."/>
            <person name="Stalker J."/>
            <person name="Stange-thomann N."/>
            <person name="Stavropoulos S."/>
            <person name="Stetson K."/>
            <person name="Stone C."/>
            <person name="Stone S."/>
            <person name="Stubbs M."/>
            <person name="Talamas J."/>
            <person name="Tchuinga P."/>
            <person name="Tenzing P."/>
            <person name="Tesfaye S."/>
            <person name="Theodore J."/>
            <person name="Thoulutsang Y."/>
            <person name="Topham K."/>
            <person name="Towey S."/>
            <person name="Tsamla T."/>
            <person name="Tsomo N."/>
            <person name="Vallee D."/>
            <person name="Vassiliev H."/>
            <person name="Venkataraman V."/>
            <person name="Vinson J."/>
            <person name="Vo A."/>
            <person name="Wade C."/>
            <person name="Wang S."/>
            <person name="Wangchuk T."/>
            <person name="Wangdi T."/>
            <person name="Whittaker C."/>
            <person name="Wilkinson J."/>
            <person name="Wu Y."/>
            <person name="Wyman D."/>
            <person name="Yadav S."/>
            <person name="Yang S."/>
            <person name="Yang X."/>
            <person name="Yeager S."/>
            <person name="Yee E."/>
            <person name="Young G."/>
            <person name="Zainoun J."/>
            <person name="Zembeck L."/>
            <person name="Zimmer A."/>
            <person name="Zody M."/>
            <person name="Lander E."/>
        </authorList>
    </citation>
    <scope>NUCLEOTIDE SEQUENCE [LARGE SCALE GENOMIC DNA]</scope>
</reference>
<dbReference type="PANTHER" id="PTHR14110">
    <property type="entry name" value="MITOCHONDRIAL IMPORT INNER MEMBRANE TRANSLOCASE SUBUNIT TIM22"/>
    <property type="match status" value="1"/>
</dbReference>
<dbReference type="Pfam" id="PF02466">
    <property type="entry name" value="Tim17"/>
    <property type="match status" value="1"/>
</dbReference>
<evidence type="ECO:0000256" key="5">
    <source>
        <dbReference type="ARBA" id="ARBA00022989"/>
    </source>
</evidence>
<sequence length="202" mass="21619">METYIDKAGTMSTAETLGENGTEANDYKFTKLKYSSVLKHLVGPDKTSTLQPGVYLGGLPTPVPSIYEIRVEKVMQSCAFKSALGIVAGGGFGVVMALFTYGVESPSSTDPSKVPTIKETWREMKSRMKSTSKNFATVGGIFSLVHCAVETYRGESDLQNSTYSGFITGGFLGIKAGIKAGLLGGAGFAAFSTLIDYYFLHR</sequence>
<comment type="subunit">
    <text evidence="9">Component of the TIM22 complex.</text>
</comment>
<dbReference type="AlphaFoldDB" id="H2ZAS3"/>
<keyword evidence="6 9" id="KW-0496">Mitochondrion</keyword>
<feature type="transmembrane region" description="Helical" evidence="9">
    <location>
        <begin position="83"/>
        <end position="103"/>
    </location>
</feature>
<evidence type="ECO:0000313" key="11">
    <source>
        <dbReference type="Proteomes" id="UP000007875"/>
    </source>
</evidence>
<dbReference type="eggNOG" id="KOG3225">
    <property type="taxonomic scope" value="Eukaryota"/>
</dbReference>
<keyword evidence="9" id="KW-0813">Transport</keyword>
<name>H2ZAS3_CIOSA</name>
<dbReference type="GO" id="GO:0030943">
    <property type="term" value="F:mitochondrion targeting sequence binding"/>
    <property type="evidence" value="ECO:0007669"/>
    <property type="project" value="TreeGrafter"/>
</dbReference>
<accession>H2ZAS3</accession>
<keyword evidence="3 9" id="KW-0812">Transmembrane</keyword>
<dbReference type="InterPro" id="IPR039175">
    <property type="entry name" value="TIM22"/>
</dbReference>
<keyword evidence="11" id="KW-1185">Reference proteome</keyword>